<dbReference type="OrthoDB" id="461957at2"/>
<name>A0A2A2TCT8_9CYAN</name>
<dbReference type="AlphaFoldDB" id="A0A2A2TCT8"/>
<dbReference type="EMBL" id="NTFS01000392">
    <property type="protein sequence ID" value="PAX51456.1"/>
    <property type="molecule type" value="Genomic_DNA"/>
</dbReference>
<comment type="caution">
    <text evidence="1">The sequence shown here is derived from an EMBL/GenBank/DDBJ whole genome shotgun (WGS) entry which is preliminary data.</text>
</comment>
<protein>
    <recommendedName>
        <fullName evidence="3">PIN domain-containing protein</fullName>
    </recommendedName>
</protein>
<evidence type="ECO:0008006" key="3">
    <source>
        <dbReference type="Google" id="ProtNLM"/>
    </source>
</evidence>
<dbReference type="InterPro" id="IPR029060">
    <property type="entry name" value="PIN-like_dom_sf"/>
</dbReference>
<accession>A0A2A2TCT8</accession>
<keyword evidence="2" id="KW-1185">Reference proteome</keyword>
<proteinExistence type="predicted"/>
<dbReference type="SUPFAM" id="SSF88723">
    <property type="entry name" value="PIN domain-like"/>
    <property type="match status" value="1"/>
</dbReference>
<dbReference type="Proteomes" id="UP000218238">
    <property type="component" value="Unassembled WGS sequence"/>
</dbReference>
<dbReference type="Gene3D" id="3.40.50.1010">
    <property type="entry name" value="5'-nuclease"/>
    <property type="match status" value="1"/>
</dbReference>
<evidence type="ECO:0000313" key="1">
    <source>
        <dbReference type="EMBL" id="PAX51456.1"/>
    </source>
</evidence>
<gene>
    <name evidence="1" type="ORF">CK510_24685</name>
</gene>
<sequence>MTQKFGEGIENLDEIREIIDFLPIDSVLLRQAAYLWASARSQGIPTADNKSLDVDIIISAQWQILKENFPGRYVVVVTTNVKHLSRFTEAKVWRDIKF</sequence>
<organism evidence="1 2">
    <name type="scientific">Brunnivagina elsteri CCALA 953</name>
    <dbReference type="NCBI Taxonomy" id="987040"/>
    <lineage>
        <taxon>Bacteria</taxon>
        <taxon>Bacillati</taxon>
        <taxon>Cyanobacteriota</taxon>
        <taxon>Cyanophyceae</taxon>
        <taxon>Nostocales</taxon>
        <taxon>Calotrichaceae</taxon>
        <taxon>Brunnivagina</taxon>
    </lineage>
</organism>
<reference evidence="1 2" key="1">
    <citation type="submission" date="2017-08" db="EMBL/GenBank/DDBJ databases">
        <title>Draft genome sequence of filamentous cyanobacterium Calothrix elsteri CCALA 953.</title>
        <authorList>
            <person name="Gagunashvili A.N."/>
            <person name="Elster J."/>
            <person name="Andresson O.S."/>
        </authorList>
    </citation>
    <scope>NUCLEOTIDE SEQUENCE [LARGE SCALE GENOMIC DNA]</scope>
    <source>
        <strain evidence="1 2">CCALA 953</strain>
    </source>
</reference>
<evidence type="ECO:0000313" key="2">
    <source>
        <dbReference type="Proteomes" id="UP000218238"/>
    </source>
</evidence>